<feature type="region of interest" description="Disordered" evidence="2">
    <location>
        <begin position="1019"/>
        <end position="1099"/>
    </location>
</feature>
<dbReference type="SUPFAM" id="SSF46689">
    <property type="entry name" value="Homeodomain-like"/>
    <property type="match status" value="1"/>
</dbReference>
<evidence type="ECO:0000313" key="4">
    <source>
        <dbReference type="EMBL" id="PWZ41616.1"/>
    </source>
</evidence>
<dbReference type="PANTHER" id="PTHR45623:SF28">
    <property type="entry name" value="PROTEIN CHROMATIN REMODELING 4"/>
    <property type="match status" value="1"/>
</dbReference>
<dbReference type="InterPro" id="IPR009057">
    <property type="entry name" value="Homeodomain-like_sf"/>
</dbReference>
<reference evidence="4" key="1">
    <citation type="journal article" date="2018" name="Nat. Genet.">
        <title>Extensive intraspecific gene order and gene structural variations between Mo17 and other maize genomes.</title>
        <authorList>
            <person name="Sun S."/>
            <person name="Zhou Y."/>
            <person name="Chen J."/>
            <person name="Shi J."/>
            <person name="Zhao H."/>
            <person name="Zhao H."/>
            <person name="Song W."/>
            <person name="Zhang M."/>
            <person name="Cui Y."/>
            <person name="Dong X."/>
            <person name="Liu H."/>
            <person name="Ma X."/>
            <person name="Jiao Y."/>
            <person name="Wang B."/>
            <person name="Wei X."/>
            <person name="Stein J.C."/>
            <person name="Glaubitz J.C."/>
            <person name="Lu F."/>
            <person name="Yu G."/>
            <person name="Liang C."/>
            <person name="Fengler K."/>
            <person name="Li B."/>
            <person name="Rafalski A."/>
            <person name="Schnable P.S."/>
            <person name="Ware D.H."/>
            <person name="Buckler E.S."/>
            <person name="Lai J."/>
        </authorList>
    </citation>
    <scope>NUCLEOTIDE SEQUENCE [LARGE SCALE GENOMIC DNA]</scope>
    <source>
        <tissue evidence="4">Seedling</tissue>
    </source>
</reference>
<dbReference type="Proteomes" id="UP000251960">
    <property type="component" value="Chromosome 2"/>
</dbReference>
<gene>
    <name evidence="4" type="primary">CHR4_2</name>
    <name evidence="4" type="ORF">Zm00014a_042390</name>
</gene>
<keyword evidence="1" id="KW-0539">Nucleus</keyword>
<dbReference type="Gene3D" id="1.10.10.60">
    <property type="entry name" value="Homeodomain-like"/>
    <property type="match status" value="1"/>
</dbReference>
<dbReference type="CDD" id="cd11660">
    <property type="entry name" value="SANT_TRF"/>
    <property type="match status" value="1"/>
</dbReference>
<dbReference type="EMBL" id="NCVQ01000003">
    <property type="protein sequence ID" value="PWZ41616.1"/>
    <property type="molecule type" value="Genomic_DNA"/>
</dbReference>
<dbReference type="PROSITE" id="PS50090">
    <property type="entry name" value="MYB_LIKE"/>
    <property type="match status" value="1"/>
</dbReference>
<dbReference type="PANTHER" id="PTHR45623">
    <property type="entry name" value="CHROMODOMAIN-HELICASE-DNA-BINDING PROTEIN 3-RELATED-RELATED"/>
    <property type="match status" value="1"/>
</dbReference>
<dbReference type="InterPro" id="IPR001005">
    <property type="entry name" value="SANT/Myb"/>
</dbReference>
<protein>
    <submittedName>
        <fullName evidence="4">Protein CHROMATIN REMODELING 4</fullName>
    </submittedName>
</protein>
<accession>A0A3L6G3L8</accession>
<dbReference type="ExpressionAtlas" id="A0A3L6G3L8">
    <property type="expression patterns" value="baseline and differential"/>
</dbReference>
<feature type="domain" description="Myb-like" evidence="3">
    <location>
        <begin position="598"/>
        <end position="650"/>
    </location>
</feature>
<dbReference type="AlphaFoldDB" id="A0A3L6G3L8"/>
<sequence>MANFPADSRPFILPELVLDDGGIDRRSRALVHLALGQEARRDDFVIATDVEGVVQRFNLLMLKTHWFKTAQNFREIMYTRKCWILMLGFLATQMNVCIHQVVASFAREVSRSVLLSFGDDNTGLGCSWYISIYFLTSDDGWQLGNNDAIANQEDSISPNGRRFFIENMVNQNMGGLQEAHGDPIWDNAVLNMGPANGWPLWPQHPQPVSLHPAAQNQLMVDPDDSLRKCQRGFLYLFRKGSDEGDEPKREYTAAGLVLKEKYGKLRARQKERIAQRHIIKNYAVDNLEEFMTPYISIANEPAENPLIIVEDPSSSQLCGAKCFSESTGEMRQSSKKSRRYSEIPQDLYARIPDNAASSKDNSKATDVFNPGTPNHLLPVLGLCAPNADQVNSYKNSICAPSIKEHKRASGDVVNKQLSTPADHSNELRNEVQSASDKVIFPGASEEALRRISNMIPDNYFPFSHIPPISGKGVDPVEYIGASNASFQGKLGLPNFSLEDNTPLKHIKPIPDIFPYLSLGAHKDYIRSSVPELPDSSLLPNFMADIAGTSKQKSFMSGPLPGLGLSPGQPIHLTMPDNHKKVLDNIMMRAQYASNKFLKKRSKLDYWSEDELDALWIGVRRHGRGNWDAMLRDPKLKFLNNRTSEELASRWILEEQKIIDEPMSAATRRSNSTAFPGISNAMMSRALNESNLSKMRMEQPKLQSHVTDIQLGSSDILSRFPHVEAPNYINSGEGGPPQIPWQDFKHRSSYGGDFPGGAFDKLEKPDVGLIPPFMPNPFMTDSIDSLPINRKNNSSIPRSEIRSSSRENILFSGVSDGQINLLHEMQRHVRSGKQPIEIKLNHIDHSNPQLGNASDLGGLKSNKLPHWLQEAVRAPASSKPPERGLPATVSAIAQSMCLLLGEQEPSIPPFLILGTPLSPPKDPRINSKKRKLRKAHQSTSHVGDCIATQAPPSVKASAAPLAVDCNDGAPSLNLNSALLSSSAVSKKLDELPPTFKESNQTMDGSEAVAGKLEAPEIGCQVTGSSPVDDKARESSGSPVKDTPDAGVRLQGSDNSAMAFSALPLEAPVTSSRAEPVACDGSDMKEDIPLDAESNGNLEER</sequence>
<proteinExistence type="predicted"/>
<organism evidence="4">
    <name type="scientific">Zea mays</name>
    <name type="common">Maize</name>
    <dbReference type="NCBI Taxonomy" id="4577"/>
    <lineage>
        <taxon>Eukaryota</taxon>
        <taxon>Viridiplantae</taxon>
        <taxon>Streptophyta</taxon>
        <taxon>Embryophyta</taxon>
        <taxon>Tracheophyta</taxon>
        <taxon>Spermatophyta</taxon>
        <taxon>Magnoliopsida</taxon>
        <taxon>Liliopsida</taxon>
        <taxon>Poales</taxon>
        <taxon>Poaceae</taxon>
        <taxon>PACMAD clade</taxon>
        <taxon>Panicoideae</taxon>
        <taxon>Andropogonodae</taxon>
        <taxon>Andropogoneae</taxon>
        <taxon>Tripsacinae</taxon>
        <taxon>Zea</taxon>
    </lineage>
</organism>
<comment type="caution">
    <text evidence="4">The sequence shown here is derived from an EMBL/GenBank/DDBJ whole genome shotgun (WGS) entry which is preliminary data.</text>
</comment>
<name>A0A3L6G3L8_MAIZE</name>
<evidence type="ECO:0000259" key="3">
    <source>
        <dbReference type="PROSITE" id="PS50090"/>
    </source>
</evidence>
<evidence type="ECO:0000256" key="2">
    <source>
        <dbReference type="SAM" id="MobiDB-lite"/>
    </source>
</evidence>
<evidence type="ECO:0000256" key="1">
    <source>
        <dbReference type="ARBA" id="ARBA00023242"/>
    </source>
</evidence>